<dbReference type="Proteomes" id="UP000007875">
    <property type="component" value="Unassembled WGS sequence"/>
</dbReference>
<evidence type="ECO:0000313" key="2">
    <source>
        <dbReference type="Proteomes" id="UP000007875"/>
    </source>
</evidence>
<protein>
    <submittedName>
        <fullName evidence="1">Uncharacterized protein</fullName>
    </submittedName>
</protein>
<accession>H2Z3T3</accession>
<dbReference type="AlphaFoldDB" id="H2Z3T3"/>
<reference evidence="1" key="3">
    <citation type="submission" date="2025-09" db="UniProtKB">
        <authorList>
            <consortium name="Ensembl"/>
        </authorList>
    </citation>
    <scope>IDENTIFICATION</scope>
</reference>
<dbReference type="Ensembl" id="ENSCSAVT00000012388.1">
    <property type="protein sequence ID" value="ENSCSAVP00000012245.1"/>
    <property type="gene ID" value="ENSCSAVG00000007208.1"/>
</dbReference>
<dbReference type="InParanoid" id="H2Z3T3"/>
<name>H2Z3T3_CIOSA</name>
<proteinExistence type="predicted"/>
<keyword evidence="2" id="KW-1185">Reference proteome</keyword>
<dbReference type="HOGENOM" id="CLU_1735539_0_0_1"/>
<evidence type="ECO:0000313" key="1">
    <source>
        <dbReference type="Ensembl" id="ENSCSAVP00000012245.1"/>
    </source>
</evidence>
<organism evidence="1 2">
    <name type="scientific">Ciona savignyi</name>
    <name type="common">Pacific transparent sea squirt</name>
    <dbReference type="NCBI Taxonomy" id="51511"/>
    <lineage>
        <taxon>Eukaryota</taxon>
        <taxon>Metazoa</taxon>
        <taxon>Chordata</taxon>
        <taxon>Tunicata</taxon>
        <taxon>Ascidiacea</taxon>
        <taxon>Phlebobranchia</taxon>
        <taxon>Cionidae</taxon>
        <taxon>Ciona</taxon>
    </lineage>
</organism>
<reference evidence="2" key="1">
    <citation type="submission" date="2003-08" db="EMBL/GenBank/DDBJ databases">
        <authorList>
            <person name="Birren B."/>
            <person name="Nusbaum C."/>
            <person name="Abebe A."/>
            <person name="Abouelleil A."/>
            <person name="Adekoya E."/>
            <person name="Ait-zahra M."/>
            <person name="Allen N."/>
            <person name="Allen T."/>
            <person name="An P."/>
            <person name="Anderson M."/>
            <person name="Anderson S."/>
            <person name="Arachchi H."/>
            <person name="Armbruster J."/>
            <person name="Bachantsang P."/>
            <person name="Baldwin J."/>
            <person name="Barry A."/>
            <person name="Bayul T."/>
            <person name="Blitshsteyn B."/>
            <person name="Bloom T."/>
            <person name="Blye J."/>
            <person name="Boguslavskiy L."/>
            <person name="Borowsky M."/>
            <person name="Boukhgalter B."/>
            <person name="Brunache A."/>
            <person name="Butler J."/>
            <person name="Calixte N."/>
            <person name="Calvo S."/>
            <person name="Camarata J."/>
            <person name="Campo K."/>
            <person name="Chang J."/>
            <person name="Cheshatsang Y."/>
            <person name="Citroen M."/>
            <person name="Collymore A."/>
            <person name="Considine T."/>
            <person name="Cook A."/>
            <person name="Cooke P."/>
            <person name="Corum B."/>
            <person name="Cuomo C."/>
            <person name="David R."/>
            <person name="Dawoe T."/>
            <person name="Degray S."/>
            <person name="Dodge S."/>
            <person name="Dooley K."/>
            <person name="Dorje P."/>
            <person name="Dorjee K."/>
            <person name="Dorris L."/>
            <person name="Duffey N."/>
            <person name="Dupes A."/>
            <person name="Elkins T."/>
            <person name="Engels R."/>
            <person name="Erickson J."/>
            <person name="Farina A."/>
            <person name="Faro S."/>
            <person name="Ferreira P."/>
            <person name="Fischer H."/>
            <person name="Fitzgerald M."/>
            <person name="Foley K."/>
            <person name="Gage D."/>
            <person name="Galagan J."/>
            <person name="Gearin G."/>
            <person name="Gnerre S."/>
            <person name="Gnirke A."/>
            <person name="Goyette A."/>
            <person name="Graham J."/>
            <person name="Grandbois E."/>
            <person name="Gyaltsen K."/>
            <person name="Hafez N."/>
            <person name="Hagopian D."/>
            <person name="Hagos B."/>
            <person name="Hall J."/>
            <person name="Hatcher B."/>
            <person name="Heller A."/>
            <person name="Higgins H."/>
            <person name="Honan T."/>
            <person name="Horn A."/>
            <person name="Houde N."/>
            <person name="Hughes L."/>
            <person name="Hulme W."/>
            <person name="Husby E."/>
            <person name="Iliev I."/>
            <person name="Jaffe D."/>
            <person name="Jones C."/>
            <person name="Kamal M."/>
            <person name="Kamat A."/>
            <person name="Kamvysselis M."/>
            <person name="Karlsson E."/>
            <person name="Kells C."/>
            <person name="Kieu A."/>
            <person name="Kisner P."/>
            <person name="Kodira C."/>
            <person name="Kulbokas E."/>
            <person name="Labutti K."/>
            <person name="Lama D."/>
            <person name="Landers T."/>
            <person name="Leger J."/>
            <person name="Levine S."/>
            <person name="Lewis D."/>
            <person name="Lewis T."/>
            <person name="Lindblad-toh K."/>
            <person name="Liu X."/>
            <person name="Lokyitsang T."/>
            <person name="Lokyitsang Y."/>
            <person name="Lucien O."/>
            <person name="Lui A."/>
            <person name="Ma L.J."/>
            <person name="Mabbitt R."/>
            <person name="Macdonald J."/>
            <person name="Maclean C."/>
            <person name="Major J."/>
            <person name="Manning J."/>
            <person name="Marabella R."/>
            <person name="Maru K."/>
            <person name="Matthews C."/>
            <person name="Mauceli E."/>
            <person name="Mccarthy M."/>
            <person name="Mcdonough S."/>
            <person name="Mcghee T."/>
            <person name="Meldrim J."/>
            <person name="Meneus L."/>
            <person name="Mesirov J."/>
            <person name="Mihalev A."/>
            <person name="Mihova T."/>
            <person name="Mikkelsen T."/>
            <person name="Mlenga V."/>
            <person name="Moru K."/>
            <person name="Mozes J."/>
            <person name="Mulrain L."/>
            <person name="Munson G."/>
            <person name="Naylor J."/>
            <person name="Newes C."/>
            <person name="Nguyen C."/>
            <person name="Nguyen N."/>
            <person name="Nguyen T."/>
            <person name="Nicol R."/>
            <person name="Nielsen C."/>
            <person name="Nizzari M."/>
            <person name="Norbu C."/>
            <person name="Norbu N."/>
            <person name="O'donnell P."/>
            <person name="Okoawo O."/>
            <person name="O'leary S."/>
            <person name="Omotosho B."/>
            <person name="O'neill K."/>
            <person name="Osman S."/>
            <person name="Parker S."/>
            <person name="Perrin D."/>
            <person name="Phunkhang P."/>
            <person name="Piqani B."/>
            <person name="Purcell S."/>
            <person name="Rachupka T."/>
            <person name="Ramasamy U."/>
            <person name="Rameau R."/>
            <person name="Ray V."/>
            <person name="Raymond C."/>
            <person name="Retta R."/>
            <person name="Richardson S."/>
            <person name="Rise C."/>
            <person name="Rodriguez J."/>
            <person name="Rogers J."/>
            <person name="Rogov P."/>
            <person name="Rutman M."/>
            <person name="Schupbach R."/>
            <person name="Seaman C."/>
            <person name="Settipalli S."/>
            <person name="Sharpe T."/>
            <person name="Sheridan J."/>
            <person name="Sherpa N."/>
            <person name="Shi J."/>
            <person name="Smirnov S."/>
            <person name="Smith C."/>
            <person name="Sougnez C."/>
            <person name="Spencer B."/>
            <person name="Stalker J."/>
            <person name="Stange-thomann N."/>
            <person name="Stavropoulos S."/>
            <person name="Stetson K."/>
            <person name="Stone C."/>
            <person name="Stone S."/>
            <person name="Stubbs M."/>
            <person name="Talamas J."/>
            <person name="Tchuinga P."/>
            <person name="Tenzing P."/>
            <person name="Tesfaye S."/>
            <person name="Theodore J."/>
            <person name="Thoulutsang Y."/>
            <person name="Topham K."/>
            <person name="Towey S."/>
            <person name="Tsamla T."/>
            <person name="Tsomo N."/>
            <person name="Vallee D."/>
            <person name="Vassiliev H."/>
            <person name="Venkataraman V."/>
            <person name="Vinson J."/>
            <person name="Vo A."/>
            <person name="Wade C."/>
            <person name="Wang S."/>
            <person name="Wangchuk T."/>
            <person name="Wangdi T."/>
            <person name="Whittaker C."/>
            <person name="Wilkinson J."/>
            <person name="Wu Y."/>
            <person name="Wyman D."/>
            <person name="Yadav S."/>
            <person name="Yang S."/>
            <person name="Yang X."/>
            <person name="Yeager S."/>
            <person name="Yee E."/>
            <person name="Young G."/>
            <person name="Zainoun J."/>
            <person name="Zembeck L."/>
            <person name="Zimmer A."/>
            <person name="Zody M."/>
            <person name="Lander E."/>
        </authorList>
    </citation>
    <scope>NUCLEOTIDE SEQUENCE [LARGE SCALE GENOMIC DNA]</scope>
</reference>
<reference evidence="1" key="2">
    <citation type="submission" date="2025-08" db="UniProtKB">
        <authorList>
            <consortium name="Ensembl"/>
        </authorList>
    </citation>
    <scope>IDENTIFICATION</scope>
</reference>
<sequence>GDPILQPAGGGKRFAIPKLVVQKLEEIPPLFTNIKVGDTVEIDWDGLDDITGAFGSRSVFRAPGRTGTVVGFDGVKDPEVLFQGGVKKIIPIKLVKKVELGREFSEFREAKPSSKTTKSFQPSNKETAPKMVHKFKVGSQVCVRKKFSEFL</sequence>